<proteinExistence type="predicted"/>
<accession>A0AAW0R2B7</accession>
<keyword evidence="1" id="KW-0812">Transmembrane</keyword>
<evidence type="ECO:0000313" key="2">
    <source>
        <dbReference type="EMBL" id="KAK8121405.1"/>
    </source>
</evidence>
<evidence type="ECO:0000313" key="3">
    <source>
        <dbReference type="Proteomes" id="UP001392437"/>
    </source>
</evidence>
<keyword evidence="1" id="KW-1133">Transmembrane helix</keyword>
<dbReference type="EMBL" id="JAQQWP010000004">
    <property type="protein sequence ID" value="KAK8121405.1"/>
    <property type="molecule type" value="Genomic_DNA"/>
</dbReference>
<dbReference type="Proteomes" id="UP001392437">
    <property type="component" value="Unassembled WGS sequence"/>
</dbReference>
<gene>
    <name evidence="2" type="ORF">PG999_005525</name>
</gene>
<feature type="transmembrane region" description="Helical" evidence="1">
    <location>
        <begin position="56"/>
        <end position="74"/>
    </location>
</feature>
<evidence type="ECO:0000256" key="1">
    <source>
        <dbReference type="SAM" id="Phobius"/>
    </source>
</evidence>
<reference evidence="2 3" key="1">
    <citation type="submission" date="2023-01" db="EMBL/GenBank/DDBJ databases">
        <title>Analysis of 21 Apiospora genomes using comparative genomics revels a genus with tremendous synthesis potential of carbohydrate active enzymes and secondary metabolites.</title>
        <authorList>
            <person name="Sorensen T."/>
        </authorList>
    </citation>
    <scope>NUCLEOTIDE SEQUENCE [LARGE SCALE GENOMIC DNA]</scope>
    <source>
        <strain evidence="2 3">CBS 117206</strain>
    </source>
</reference>
<name>A0AAW0R2B7_9PEZI</name>
<protein>
    <submittedName>
        <fullName evidence="2">Uncharacterized protein</fullName>
    </submittedName>
</protein>
<dbReference type="AlphaFoldDB" id="A0AAW0R2B7"/>
<organism evidence="2 3">
    <name type="scientific">Apiospora kogelbergensis</name>
    <dbReference type="NCBI Taxonomy" id="1337665"/>
    <lineage>
        <taxon>Eukaryota</taxon>
        <taxon>Fungi</taxon>
        <taxon>Dikarya</taxon>
        <taxon>Ascomycota</taxon>
        <taxon>Pezizomycotina</taxon>
        <taxon>Sordariomycetes</taxon>
        <taxon>Xylariomycetidae</taxon>
        <taxon>Amphisphaeriales</taxon>
        <taxon>Apiosporaceae</taxon>
        <taxon>Apiospora</taxon>
    </lineage>
</organism>
<comment type="caution">
    <text evidence="2">The sequence shown here is derived from an EMBL/GenBank/DDBJ whole genome shotgun (WGS) entry which is preliminary data.</text>
</comment>
<keyword evidence="3" id="KW-1185">Reference proteome</keyword>
<keyword evidence="1" id="KW-0472">Membrane</keyword>
<sequence>MNFTIQAPPGTTNHNDPRIICVPPEWYDYAAFFFANYLAHAATLHSNPGASFTESLIAAITALFIPGFGVLNTLKRIFTHSGTIRHDGLRRAAKSGALAMIRIW</sequence>